<dbReference type="PANTHER" id="PTHR45709:SF3">
    <property type="entry name" value="GUANINE NUCLEOTIDE-BINDING PROTEIN-LIKE 1"/>
    <property type="match status" value="1"/>
</dbReference>
<evidence type="ECO:0000256" key="1">
    <source>
        <dbReference type="ARBA" id="ARBA00022741"/>
    </source>
</evidence>
<gene>
    <name evidence="7" type="ORF">QYM36_007422</name>
</gene>
<accession>A0AA88LDM5</accession>
<dbReference type="PRINTS" id="PR00326">
    <property type="entry name" value="GTP1OBG"/>
</dbReference>
<dbReference type="Pfam" id="PF01926">
    <property type="entry name" value="MMR_HSR1"/>
    <property type="match status" value="1"/>
</dbReference>
<feature type="region of interest" description="Disordered" evidence="5">
    <location>
        <begin position="519"/>
        <end position="544"/>
    </location>
</feature>
<dbReference type="GO" id="GO:0003924">
    <property type="term" value="F:GTPase activity"/>
    <property type="evidence" value="ECO:0007669"/>
    <property type="project" value="InterPro"/>
</dbReference>
<feature type="compositionally biased region" description="Acidic residues" evidence="5">
    <location>
        <begin position="521"/>
        <end position="533"/>
    </location>
</feature>
<feature type="compositionally biased region" description="Basic and acidic residues" evidence="5">
    <location>
        <begin position="534"/>
        <end position="544"/>
    </location>
</feature>
<reference evidence="7" key="1">
    <citation type="submission" date="2023-07" db="EMBL/GenBank/DDBJ databases">
        <title>Chromosome-level genome assembly of Artemia franciscana.</title>
        <authorList>
            <person name="Jo E."/>
        </authorList>
    </citation>
    <scope>NUCLEOTIDE SEQUENCE</scope>
    <source>
        <tissue evidence="7">Whole body</tissue>
    </source>
</reference>
<comment type="function">
    <text evidence="3">Possible regulatory or functional link with the histocompatibility cluster.</text>
</comment>
<feature type="compositionally biased region" description="Basic and acidic residues" evidence="5">
    <location>
        <begin position="37"/>
        <end position="49"/>
    </location>
</feature>
<organism evidence="7 8">
    <name type="scientific">Artemia franciscana</name>
    <name type="common">Brine shrimp</name>
    <name type="synonym">Artemia sanfranciscana</name>
    <dbReference type="NCBI Taxonomy" id="6661"/>
    <lineage>
        <taxon>Eukaryota</taxon>
        <taxon>Metazoa</taxon>
        <taxon>Ecdysozoa</taxon>
        <taxon>Arthropoda</taxon>
        <taxon>Crustacea</taxon>
        <taxon>Branchiopoda</taxon>
        <taxon>Anostraca</taxon>
        <taxon>Artemiidae</taxon>
        <taxon>Artemia</taxon>
    </lineage>
</organism>
<dbReference type="PANTHER" id="PTHR45709">
    <property type="entry name" value="LARGE SUBUNIT GTPASE 1 HOMOLOG-RELATED"/>
    <property type="match status" value="1"/>
</dbReference>
<feature type="region of interest" description="Disordered" evidence="5">
    <location>
        <begin position="1"/>
        <end position="50"/>
    </location>
</feature>
<evidence type="ECO:0000259" key="6">
    <source>
        <dbReference type="Pfam" id="PF01926"/>
    </source>
</evidence>
<dbReference type="EMBL" id="JAVRJZ010000001">
    <property type="protein sequence ID" value="KAK2726567.1"/>
    <property type="molecule type" value="Genomic_DNA"/>
</dbReference>
<name>A0AA88LDM5_ARTSF</name>
<feature type="domain" description="G" evidence="6">
    <location>
        <begin position="332"/>
        <end position="386"/>
    </location>
</feature>
<dbReference type="Gene3D" id="3.40.50.300">
    <property type="entry name" value="P-loop containing nucleotide triphosphate hydrolases"/>
    <property type="match status" value="1"/>
</dbReference>
<dbReference type="CDD" id="cd01857">
    <property type="entry name" value="HSR1_MMR1"/>
    <property type="match status" value="1"/>
</dbReference>
<evidence type="ECO:0000256" key="2">
    <source>
        <dbReference type="ARBA" id="ARBA00023134"/>
    </source>
</evidence>
<evidence type="ECO:0000313" key="8">
    <source>
        <dbReference type="Proteomes" id="UP001187531"/>
    </source>
</evidence>
<dbReference type="InterPro" id="IPR006073">
    <property type="entry name" value="GTP-bd"/>
</dbReference>
<keyword evidence="1" id="KW-0547">Nucleotide-binding</keyword>
<dbReference type="EMBL" id="JAVRJZ010000001">
    <property type="protein sequence ID" value="KAK2726566.1"/>
    <property type="molecule type" value="Genomic_DNA"/>
</dbReference>
<comment type="caution">
    <text evidence="7">The sequence shown here is derived from an EMBL/GenBank/DDBJ whole genome shotgun (WGS) entry which is preliminary data.</text>
</comment>
<sequence>MPQSKRGVPFSGKRKKEQLQAKRQQKNQQNLQGSTSKKSDTHSQIKTDTETGIVLNLDTVSIHEQKKDLRNKYVLKFQTETKEELEKRKKESFEPVIPQPDNDLERGCDEFFPESISFPKRPSWEPNDDESAFDAKENRYFFEYCKSAIESTSFFDLNLETWRQLWRVTEKADILFVIVDIRFASVHFPPALYRYIVNELEKKMILVLNKIDLVPSSVVAAWKDYFSSEFPGISVVYFTSLPAYNLANPTASRMKGAKIRGSIKMAAEGALRVYQECEKIVEGKVDLSTWKELIMQQLKSDFVEELKSIVSLEPESPQTQRKELYSDRILTIGAIGHPNVGKSSVLNALTGRKVVSVSKTPGHTKHFQTVNLTNTVKLLDCPGLVFPSKAPKNLQVLAGCYPISQLREPYSAIRFMAEHINIPSRLHLIHQSNEIEWSPYDICDAWAVKCGFRTRKGGKSDVYRAANKLLRAHLGGALGLYLRPPNYTSEQDHWQRHPLISEIEEIQALGERITVFNKEISEEESNEESDVNSDDEKMSEKVKQVENKYAALELDD</sequence>
<keyword evidence="8" id="KW-1185">Reference proteome</keyword>
<evidence type="ECO:0000256" key="3">
    <source>
        <dbReference type="ARBA" id="ARBA00037770"/>
    </source>
</evidence>
<keyword evidence="2" id="KW-0342">GTP-binding</keyword>
<protein>
    <recommendedName>
        <fullName evidence="4">Guanine nucleotide-binding protein-like 1</fullName>
    </recommendedName>
</protein>
<dbReference type="GO" id="GO:0005525">
    <property type="term" value="F:GTP binding"/>
    <property type="evidence" value="ECO:0007669"/>
    <property type="project" value="UniProtKB-KW"/>
</dbReference>
<evidence type="ECO:0000256" key="5">
    <source>
        <dbReference type="SAM" id="MobiDB-lite"/>
    </source>
</evidence>
<dbReference type="InterPro" id="IPR027417">
    <property type="entry name" value="P-loop_NTPase"/>
</dbReference>
<dbReference type="AlphaFoldDB" id="A0AA88LDM5"/>
<evidence type="ECO:0000256" key="4">
    <source>
        <dbReference type="ARBA" id="ARBA00039902"/>
    </source>
</evidence>
<proteinExistence type="predicted"/>
<dbReference type="InterPro" id="IPR043358">
    <property type="entry name" value="GNL1-like"/>
</dbReference>
<dbReference type="SUPFAM" id="SSF52540">
    <property type="entry name" value="P-loop containing nucleoside triphosphate hydrolases"/>
    <property type="match status" value="1"/>
</dbReference>
<evidence type="ECO:0000313" key="7">
    <source>
        <dbReference type="EMBL" id="KAK2726567.1"/>
    </source>
</evidence>
<dbReference type="Proteomes" id="UP001187531">
    <property type="component" value="Unassembled WGS sequence"/>
</dbReference>